<sequence>MASAPSSSAPPSAAEQRVQDLARFCQRVNIVDVAPCEMILGEALGINDIDVAADFTTIALKVMIQKLLPYHDHPELPLFVKTWAIRRNSSGEAERAPLVGKGRLRRHYIGMLEDFGKPTWFQAAEYLICRCFFAPSVVIPYNEWDERDHYRQLCQAFAAPDHRDGPQQSDNESATADERSSWKTGPPAPPVPIIESSGTGNIHKAHDLRHQWPTLVLTLRKDADAASQGLPVAESGVAEVCTELEKSNKAAKPPASMGELFALWHPSEDASGPGKEANEVAFQEVCDSADLLRKKRPNHFQGPVVHEQAKSARAPVSKEAEDRMHLAQIMGWHLVPILTRLERLICEAGPVKAKQAELGEYLREDHPAILYIVIDGVRHLDAPGSSAAASASLHQCLSLMPPGSPYLRIWHVLLDTPSAVSESIPAQTGEGVGTSAEAAQGGDDTGGGSVDDGGSGDDGGEERQTKRGRLV</sequence>
<feature type="region of interest" description="Disordered" evidence="1">
    <location>
        <begin position="159"/>
        <end position="190"/>
    </location>
</feature>
<evidence type="ECO:0000313" key="3">
    <source>
        <dbReference type="Proteomes" id="UP000053664"/>
    </source>
</evidence>
<dbReference type="EMBL" id="KE361640">
    <property type="protein sequence ID" value="EPQ27191.1"/>
    <property type="molecule type" value="Genomic_DNA"/>
</dbReference>
<proteinExistence type="predicted"/>
<gene>
    <name evidence="2" type="ORF">PFL1_05114</name>
</gene>
<dbReference type="RefSeq" id="XP_007880835.1">
    <property type="nucleotide sequence ID" value="XM_007882644.1"/>
</dbReference>
<protein>
    <submittedName>
        <fullName evidence="2">Uncharacterized protein</fullName>
    </submittedName>
</protein>
<dbReference type="AlphaFoldDB" id="A0A061H9A5"/>
<accession>A0A061H9A5</accession>
<reference evidence="2 3" key="1">
    <citation type="journal article" date="2013" name="Plant Cell">
        <title>The transition from a phytopathogenic smut ancestor to an anamorphic biocontrol agent deciphered by comparative whole-genome analysis.</title>
        <authorList>
            <person name="Lefebvre F."/>
            <person name="Joly D.L."/>
            <person name="Labbe C."/>
            <person name="Teichmann B."/>
            <person name="Linning R."/>
            <person name="Belzile F."/>
            <person name="Bakkeren G."/>
            <person name="Belanger R.R."/>
        </authorList>
    </citation>
    <scope>NUCLEOTIDE SEQUENCE [LARGE SCALE GENOMIC DNA]</scope>
    <source>
        <strain evidence="2 3">PF-1</strain>
    </source>
</reference>
<dbReference type="HOGENOM" id="CLU_580216_0_0_1"/>
<dbReference type="KEGG" id="pfp:PFL1_05114"/>
<evidence type="ECO:0000256" key="1">
    <source>
        <dbReference type="SAM" id="MobiDB-lite"/>
    </source>
</evidence>
<evidence type="ECO:0000313" key="2">
    <source>
        <dbReference type="EMBL" id="EPQ27191.1"/>
    </source>
</evidence>
<name>A0A061H9A5_9BASI</name>
<dbReference type="Proteomes" id="UP000053664">
    <property type="component" value="Unassembled WGS sequence"/>
</dbReference>
<feature type="region of interest" description="Disordered" evidence="1">
    <location>
        <begin position="423"/>
        <end position="471"/>
    </location>
</feature>
<organism evidence="2 3">
    <name type="scientific">Pseudozyma flocculosa PF-1</name>
    <dbReference type="NCBI Taxonomy" id="1277687"/>
    <lineage>
        <taxon>Eukaryota</taxon>
        <taxon>Fungi</taxon>
        <taxon>Dikarya</taxon>
        <taxon>Basidiomycota</taxon>
        <taxon>Ustilaginomycotina</taxon>
        <taxon>Ustilaginomycetes</taxon>
        <taxon>Ustilaginales</taxon>
        <taxon>Ustilaginaceae</taxon>
        <taxon>Pseudozyma</taxon>
    </lineage>
</organism>
<dbReference type="GeneID" id="19319212"/>
<dbReference type="OrthoDB" id="2556301at2759"/>
<feature type="compositionally biased region" description="Gly residues" evidence="1">
    <location>
        <begin position="443"/>
        <end position="453"/>
    </location>
</feature>